<name>A0A2M4DPX5_ANODA</name>
<evidence type="ECO:0000313" key="2">
    <source>
        <dbReference type="EMBL" id="MBW79602.1"/>
    </source>
</evidence>
<dbReference type="EMBL" id="GGFL01015424">
    <property type="protein sequence ID" value="MBW79602.1"/>
    <property type="molecule type" value="Transcribed_RNA"/>
</dbReference>
<feature type="chain" id="PRO_5014831228" evidence="1">
    <location>
        <begin position="20"/>
        <end position="74"/>
    </location>
</feature>
<feature type="signal peptide" evidence="1">
    <location>
        <begin position="1"/>
        <end position="19"/>
    </location>
</feature>
<evidence type="ECO:0000256" key="1">
    <source>
        <dbReference type="SAM" id="SignalP"/>
    </source>
</evidence>
<proteinExistence type="predicted"/>
<keyword evidence="1" id="KW-0732">Signal</keyword>
<dbReference type="AlphaFoldDB" id="A0A2M4DPX5"/>
<protein>
    <submittedName>
        <fullName evidence="2">Putative secreted protein</fullName>
    </submittedName>
</protein>
<reference evidence="2" key="1">
    <citation type="submission" date="2018-01" db="EMBL/GenBank/DDBJ databases">
        <title>An insight into the sialome of Amazonian anophelines.</title>
        <authorList>
            <person name="Ribeiro J.M."/>
            <person name="Scarpassa V."/>
            <person name="Calvo E."/>
        </authorList>
    </citation>
    <scope>NUCLEOTIDE SEQUENCE</scope>
</reference>
<sequence>MCSSAAAIICYTALTCAMGQTCPRSHCTRVRRRRNWQAHRAPSVFARCWAGTSLYSPGSRAAQSWAGTCGIRTV</sequence>
<organism evidence="2">
    <name type="scientific">Anopheles darlingi</name>
    <name type="common">Mosquito</name>
    <dbReference type="NCBI Taxonomy" id="43151"/>
    <lineage>
        <taxon>Eukaryota</taxon>
        <taxon>Metazoa</taxon>
        <taxon>Ecdysozoa</taxon>
        <taxon>Arthropoda</taxon>
        <taxon>Hexapoda</taxon>
        <taxon>Insecta</taxon>
        <taxon>Pterygota</taxon>
        <taxon>Neoptera</taxon>
        <taxon>Endopterygota</taxon>
        <taxon>Diptera</taxon>
        <taxon>Nematocera</taxon>
        <taxon>Culicoidea</taxon>
        <taxon>Culicidae</taxon>
        <taxon>Anophelinae</taxon>
        <taxon>Anopheles</taxon>
    </lineage>
</organism>
<accession>A0A2M4DPX5</accession>